<dbReference type="EC" id="2.7.2.11" evidence="8"/>
<comment type="subcellular location">
    <subcellularLocation>
        <location evidence="8">Cytoplasm</location>
    </subcellularLocation>
</comment>
<gene>
    <name evidence="8 10" type="primary">proB</name>
    <name evidence="10" type="ordered locus">P9303_17361</name>
</gene>
<evidence type="ECO:0000259" key="9">
    <source>
        <dbReference type="SMART" id="SM00359"/>
    </source>
</evidence>
<feature type="binding site" evidence="8">
    <location>
        <position position="146"/>
    </location>
    <ligand>
        <name>substrate</name>
    </ligand>
</feature>
<keyword evidence="4 8" id="KW-0808">Transferase</keyword>
<dbReference type="InterPro" id="IPR015947">
    <property type="entry name" value="PUA-like_sf"/>
</dbReference>
<dbReference type="BioCyc" id="PMAR59922:G1G80-1506-MONOMER"/>
<dbReference type="InterPro" id="IPR036974">
    <property type="entry name" value="PUA_sf"/>
</dbReference>
<dbReference type="GO" id="GO:0005524">
    <property type="term" value="F:ATP binding"/>
    <property type="evidence" value="ECO:0007669"/>
    <property type="project" value="UniProtKB-KW"/>
</dbReference>
<evidence type="ECO:0000313" key="10">
    <source>
        <dbReference type="EMBL" id="ABM78478.1"/>
    </source>
</evidence>
<dbReference type="InterPro" id="IPR001057">
    <property type="entry name" value="Glu/AcGlu_kinase"/>
</dbReference>
<dbReference type="PRINTS" id="PR00474">
    <property type="entry name" value="GLU5KINASE"/>
</dbReference>
<dbReference type="NCBIfam" id="TIGR01027">
    <property type="entry name" value="proB"/>
    <property type="match status" value="1"/>
</dbReference>
<dbReference type="CDD" id="cd04242">
    <property type="entry name" value="AAK_G5K_ProB"/>
    <property type="match status" value="1"/>
</dbReference>
<dbReference type="Proteomes" id="UP000002274">
    <property type="component" value="Chromosome"/>
</dbReference>
<dbReference type="SMART" id="SM00359">
    <property type="entry name" value="PUA"/>
    <property type="match status" value="1"/>
</dbReference>
<dbReference type="RefSeq" id="WP_011826365.1">
    <property type="nucleotide sequence ID" value="NC_008820.1"/>
</dbReference>
<evidence type="ECO:0000256" key="6">
    <source>
        <dbReference type="ARBA" id="ARBA00022777"/>
    </source>
</evidence>
<dbReference type="Pfam" id="PF00696">
    <property type="entry name" value="AA_kinase"/>
    <property type="match status" value="1"/>
</dbReference>
<dbReference type="InterPro" id="IPR036393">
    <property type="entry name" value="AceGlu_kinase-like_sf"/>
</dbReference>
<dbReference type="InterPro" id="IPR019797">
    <property type="entry name" value="Glutamate_5-kinase_CS"/>
</dbReference>
<dbReference type="GO" id="GO:0003723">
    <property type="term" value="F:RNA binding"/>
    <property type="evidence" value="ECO:0007669"/>
    <property type="project" value="InterPro"/>
</dbReference>
<dbReference type="InterPro" id="IPR002478">
    <property type="entry name" value="PUA"/>
</dbReference>
<proteinExistence type="inferred from homology"/>
<feature type="binding site" evidence="8">
    <location>
        <position position="47"/>
    </location>
    <ligand>
        <name>substrate</name>
    </ligand>
</feature>
<keyword evidence="2 8" id="KW-0028">Amino-acid biosynthesis</keyword>
<keyword evidence="3 8" id="KW-0641">Proline biosynthesis</keyword>
<dbReference type="GO" id="GO:0005829">
    <property type="term" value="C:cytosol"/>
    <property type="evidence" value="ECO:0007669"/>
    <property type="project" value="TreeGrafter"/>
</dbReference>
<evidence type="ECO:0000256" key="8">
    <source>
        <dbReference type="HAMAP-Rule" id="MF_00456"/>
    </source>
</evidence>
<comment type="pathway">
    <text evidence="8">Amino-acid biosynthesis; L-proline biosynthesis; L-glutamate 5-semialdehyde from L-glutamate: step 1/2.</text>
</comment>
<organism evidence="10 11">
    <name type="scientific">Prochlorococcus marinus (strain MIT 9303)</name>
    <dbReference type="NCBI Taxonomy" id="59922"/>
    <lineage>
        <taxon>Bacteria</taxon>
        <taxon>Bacillati</taxon>
        <taxon>Cyanobacteriota</taxon>
        <taxon>Cyanophyceae</taxon>
        <taxon>Synechococcales</taxon>
        <taxon>Prochlorococcaceae</taxon>
        <taxon>Prochlorococcus</taxon>
    </lineage>
</organism>
<feature type="binding site" evidence="8">
    <location>
        <position position="7"/>
    </location>
    <ligand>
        <name>ATP</name>
        <dbReference type="ChEBI" id="CHEBI:30616"/>
    </ligand>
</feature>
<reference evidence="10 11" key="1">
    <citation type="journal article" date="2007" name="PLoS Genet.">
        <title>Patterns and implications of gene gain and loss in the evolution of Prochlorococcus.</title>
        <authorList>
            <person name="Kettler G.C."/>
            <person name="Martiny A.C."/>
            <person name="Huang K."/>
            <person name="Zucker J."/>
            <person name="Coleman M.L."/>
            <person name="Rodrigue S."/>
            <person name="Chen F."/>
            <person name="Lapidus A."/>
            <person name="Ferriera S."/>
            <person name="Johnson J."/>
            <person name="Steglich C."/>
            <person name="Church G.M."/>
            <person name="Richardson P."/>
            <person name="Chisholm S.W."/>
        </authorList>
    </citation>
    <scope>NUCLEOTIDE SEQUENCE [LARGE SCALE GENOMIC DNA]</scope>
    <source>
        <strain evidence="10 11">MIT 9303</strain>
    </source>
</reference>
<accession>A2CAG8</accession>
<dbReference type="HAMAP" id="MF_00456">
    <property type="entry name" value="ProB"/>
    <property type="match status" value="1"/>
</dbReference>
<feature type="binding site" evidence="8">
    <location>
        <begin position="166"/>
        <end position="167"/>
    </location>
    <ligand>
        <name>ATP</name>
        <dbReference type="ChEBI" id="CHEBI:30616"/>
    </ligand>
</feature>
<dbReference type="Gene3D" id="2.30.130.10">
    <property type="entry name" value="PUA domain"/>
    <property type="match status" value="1"/>
</dbReference>
<dbReference type="SUPFAM" id="SSF88697">
    <property type="entry name" value="PUA domain-like"/>
    <property type="match status" value="1"/>
</dbReference>
<dbReference type="PIRSF" id="PIRSF000729">
    <property type="entry name" value="GK"/>
    <property type="match status" value="1"/>
</dbReference>
<keyword evidence="6 8" id="KW-0418">Kinase</keyword>
<evidence type="ECO:0000256" key="1">
    <source>
        <dbReference type="ARBA" id="ARBA00022490"/>
    </source>
</evidence>
<dbReference type="UniPathway" id="UPA00098">
    <property type="reaction ID" value="UER00359"/>
</dbReference>
<dbReference type="PANTHER" id="PTHR43654">
    <property type="entry name" value="GLUTAMATE 5-KINASE"/>
    <property type="match status" value="1"/>
</dbReference>
<dbReference type="InterPro" id="IPR005715">
    <property type="entry name" value="Glu_5kinase/COase_Synthase"/>
</dbReference>
<comment type="similarity">
    <text evidence="8">Belongs to the glutamate 5-kinase family.</text>
</comment>
<keyword evidence="5 8" id="KW-0547">Nucleotide-binding</keyword>
<evidence type="ECO:0000256" key="7">
    <source>
        <dbReference type="ARBA" id="ARBA00022840"/>
    </source>
</evidence>
<dbReference type="Pfam" id="PF01472">
    <property type="entry name" value="PUA"/>
    <property type="match status" value="1"/>
</dbReference>
<dbReference type="PANTHER" id="PTHR43654:SF3">
    <property type="entry name" value="GLUTAMATE 5-KINASE"/>
    <property type="match status" value="1"/>
</dbReference>
<dbReference type="KEGG" id="pmf:P9303_17361"/>
<keyword evidence="7 8" id="KW-0067">ATP-binding</keyword>
<feature type="binding site" evidence="8">
    <location>
        <position position="134"/>
    </location>
    <ligand>
        <name>substrate</name>
    </ligand>
</feature>
<comment type="function">
    <text evidence="8">Catalyzes the transfer of a phosphate group to glutamate to form L-glutamate 5-phosphate.</text>
</comment>
<dbReference type="EMBL" id="CP000554">
    <property type="protein sequence ID" value="ABM78478.1"/>
    <property type="molecule type" value="Genomic_DNA"/>
</dbReference>
<dbReference type="InterPro" id="IPR011529">
    <property type="entry name" value="Glu_5kinase"/>
</dbReference>
<dbReference type="PROSITE" id="PS00902">
    <property type="entry name" value="GLUTAMATE_5_KINASE"/>
    <property type="match status" value="1"/>
</dbReference>
<keyword evidence="1 8" id="KW-0963">Cytoplasm</keyword>
<dbReference type="GO" id="GO:0055129">
    <property type="term" value="P:L-proline biosynthetic process"/>
    <property type="evidence" value="ECO:0007669"/>
    <property type="project" value="UniProtKB-UniRule"/>
</dbReference>
<evidence type="ECO:0000256" key="3">
    <source>
        <dbReference type="ARBA" id="ARBA00022650"/>
    </source>
</evidence>
<name>A2CAG8_PROM3</name>
<dbReference type="InterPro" id="IPR041739">
    <property type="entry name" value="G5K_ProB"/>
</dbReference>
<evidence type="ECO:0000313" key="11">
    <source>
        <dbReference type="Proteomes" id="UP000002274"/>
    </source>
</evidence>
<dbReference type="Gene3D" id="3.40.1160.10">
    <property type="entry name" value="Acetylglutamate kinase-like"/>
    <property type="match status" value="1"/>
</dbReference>
<dbReference type="HOGENOM" id="CLU_025400_2_0_3"/>
<dbReference type="PROSITE" id="PS50890">
    <property type="entry name" value="PUA"/>
    <property type="match status" value="1"/>
</dbReference>
<dbReference type="FunFam" id="3.40.1160.10:FF:000018">
    <property type="entry name" value="Glutamate 5-kinase"/>
    <property type="match status" value="1"/>
</dbReference>
<evidence type="ECO:0000256" key="4">
    <source>
        <dbReference type="ARBA" id="ARBA00022679"/>
    </source>
</evidence>
<dbReference type="InterPro" id="IPR001048">
    <property type="entry name" value="Asp/Glu/Uridylate_kinase"/>
</dbReference>
<sequence>MSLWVVKVGTSLLRGNEKQSTAEVIESYSACLSASLKRGDHVVLVTSGAVGLGCNRLGLSQRPVDVVALQATAAIGQGQLMALYEAAMSRRGYTVAQVLLTRSDLGSRQRYRNASSTLKQLLDWGVLPVVNENDALSPEELRYGDNDTLSALVATAVEADQLIMLTDVDRLYSSDPRINASAEPISDVYHPHELTALEVAAGEGGPWGTGGMSTKLAAARIATASGITVLLADGRDPQVLDGLLQGRRSGTVFHPHPQPLGNRKSWLAHALKPLGTLQLDEGACDALQHRGASLLLVGVKEVEGNFEANQPVRLINPEGNELARGLCSLSSNELREAIETQMSTNRSPVVVHRDVLVLRNA</sequence>
<dbReference type="CDD" id="cd21157">
    <property type="entry name" value="PUA_G5K"/>
    <property type="match status" value="1"/>
</dbReference>
<evidence type="ECO:0000256" key="5">
    <source>
        <dbReference type="ARBA" id="ARBA00022741"/>
    </source>
</evidence>
<feature type="binding site" evidence="8">
    <location>
        <begin position="209"/>
        <end position="215"/>
    </location>
    <ligand>
        <name>ATP</name>
        <dbReference type="ChEBI" id="CHEBI:30616"/>
    </ligand>
</feature>
<protein>
    <recommendedName>
        <fullName evidence="8">Glutamate 5-kinase</fullName>
        <ecNumber evidence="8">2.7.2.11</ecNumber>
    </recommendedName>
    <alternativeName>
        <fullName evidence="8">Gamma-glutamyl kinase</fullName>
        <shortName evidence="8">GK</shortName>
    </alternativeName>
</protein>
<evidence type="ECO:0000256" key="2">
    <source>
        <dbReference type="ARBA" id="ARBA00022605"/>
    </source>
</evidence>
<dbReference type="AlphaFoldDB" id="A2CAG8"/>
<dbReference type="GO" id="GO:0004349">
    <property type="term" value="F:glutamate 5-kinase activity"/>
    <property type="evidence" value="ECO:0007669"/>
    <property type="project" value="UniProtKB-UniRule"/>
</dbReference>
<comment type="catalytic activity">
    <reaction evidence="8">
        <text>L-glutamate + ATP = L-glutamyl 5-phosphate + ADP</text>
        <dbReference type="Rhea" id="RHEA:14877"/>
        <dbReference type="ChEBI" id="CHEBI:29985"/>
        <dbReference type="ChEBI" id="CHEBI:30616"/>
        <dbReference type="ChEBI" id="CHEBI:58274"/>
        <dbReference type="ChEBI" id="CHEBI:456216"/>
        <dbReference type="EC" id="2.7.2.11"/>
    </reaction>
</comment>
<feature type="domain" description="PUA" evidence="9">
    <location>
        <begin position="275"/>
        <end position="351"/>
    </location>
</feature>
<dbReference type="STRING" id="59922.P9303_17361"/>
<dbReference type="SUPFAM" id="SSF53633">
    <property type="entry name" value="Carbamate kinase-like"/>
    <property type="match status" value="1"/>
</dbReference>